<feature type="compositionally biased region" description="Basic and acidic residues" evidence="5">
    <location>
        <begin position="109"/>
        <end position="120"/>
    </location>
</feature>
<gene>
    <name evidence="7" type="ORF">H0E87_017047</name>
</gene>
<dbReference type="Proteomes" id="UP000807159">
    <property type="component" value="Chromosome 9"/>
</dbReference>
<dbReference type="AlphaFoldDB" id="A0A8T2XYQ9"/>
<evidence type="ECO:0000256" key="2">
    <source>
        <dbReference type="ARBA" id="ARBA00022505"/>
    </source>
</evidence>
<evidence type="ECO:0000313" key="7">
    <source>
        <dbReference type="EMBL" id="KAH8497984.1"/>
    </source>
</evidence>
<comment type="caution">
    <text evidence="7">The sequence shown here is derived from an EMBL/GenBank/DDBJ whole genome shotgun (WGS) entry which is preliminary data.</text>
</comment>
<dbReference type="InterPro" id="IPR037165">
    <property type="entry name" value="AldOxase/xan_DH_Mopterin-bd_sf"/>
</dbReference>
<dbReference type="PANTHER" id="PTHR11908">
    <property type="entry name" value="XANTHINE DEHYDROGENASE"/>
    <property type="match status" value="1"/>
</dbReference>
<dbReference type="EMBL" id="JACEGQ020000009">
    <property type="protein sequence ID" value="KAH8497984.1"/>
    <property type="molecule type" value="Genomic_DNA"/>
</dbReference>
<dbReference type="InterPro" id="IPR046867">
    <property type="entry name" value="AldOxase/xan_DH_MoCoBD2"/>
</dbReference>
<keyword evidence="2" id="KW-0500">Molybdenum</keyword>
<feature type="compositionally biased region" description="Polar residues" evidence="5">
    <location>
        <begin position="10"/>
        <end position="27"/>
    </location>
</feature>
<dbReference type="InterPro" id="IPR016208">
    <property type="entry name" value="Ald_Oxase/xanthine_DH-like"/>
</dbReference>
<dbReference type="Gene3D" id="3.90.1170.50">
    <property type="entry name" value="Aldehyde oxidase/xanthine dehydrogenase, a/b hammerhead"/>
    <property type="match status" value="1"/>
</dbReference>
<evidence type="ECO:0000256" key="3">
    <source>
        <dbReference type="ARBA" id="ARBA00023002"/>
    </source>
</evidence>
<dbReference type="GO" id="GO:0050302">
    <property type="term" value="F:indole-3-acetaldehyde oxidase activity"/>
    <property type="evidence" value="ECO:0007669"/>
    <property type="project" value="UniProtKB-EC"/>
</dbReference>
<evidence type="ECO:0000259" key="6">
    <source>
        <dbReference type="SMART" id="SM01008"/>
    </source>
</evidence>
<accession>A0A8T2XYQ9</accession>
<dbReference type="GO" id="GO:0005506">
    <property type="term" value="F:iron ion binding"/>
    <property type="evidence" value="ECO:0007669"/>
    <property type="project" value="InterPro"/>
</dbReference>
<organism evidence="7 8">
    <name type="scientific">Populus deltoides</name>
    <name type="common">Eastern poplar</name>
    <name type="synonym">Eastern cottonwood</name>
    <dbReference type="NCBI Taxonomy" id="3696"/>
    <lineage>
        <taxon>Eukaryota</taxon>
        <taxon>Viridiplantae</taxon>
        <taxon>Streptophyta</taxon>
        <taxon>Embryophyta</taxon>
        <taxon>Tracheophyta</taxon>
        <taxon>Spermatophyta</taxon>
        <taxon>Magnoliopsida</taxon>
        <taxon>eudicotyledons</taxon>
        <taxon>Gunneridae</taxon>
        <taxon>Pentapetalae</taxon>
        <taxon>rosids</taxon>
        <taxon>fabids</taxon>
        <taxon>Malpighiales</taxon>
        <taxon>Salicaceae</taxon>
        <taxon>Saliceae</taxon>
        <taxon>Populus</taxon>
    </lineage>
</organism>
<feature type="domain" description="Aldehyde oxidase/xanthine dehydrogenase a/b hammerhead" evidence="6">
    <location>
        <begin position="237"/>
        <end position="331"/>
    </location>
</feature>
<evidence type="ECO:0000256" key="5">
    <source>
        <dbReference type="SAM" id="MobiDB-lite"/>
    </source>
</evidence>
<dbReference type="Pfam" id="PF01315">
    <property type="entry name" value="Ald_Xan_dh_C"/>
    <property type="match status" value="1"/>
</dbReference>
<dbReference type="InterPro" id="IPR008274">
    <property type="entry name" value="AldOxase/xan_DH_MoCoBD1"/>
</dbReference>
<dbReference type="InterPro" id="IPR000674">
    <property type="entry name" value="Ald_Oxase/Xan_DH_a/b"/>
</dbReference>
<evidence type="ECO:0000313" key="8">
    <source>
        <dbReference type="Proteomes" id="UP000807159"/>
    </source>
</evidence>
<keyword evidence="3" id="KW-0560">Oxidoreductase</keyword>
<feature type="region of interest" description="Disordered" evidence="5">
    <location>
        <begin position="93"/>
        <end position="120"/>
    </location>
</feature>
<name>A0A8T2XYQ9_POPDE</name>
<dbReference type="FunFam" id="3.30.365.10:FF:000001">
    <property type="entry name" value="Xanthine dehydrogenase oxidase"/>
    <property type="match status" value="1"/>
</dbReference>
<dbReference type="Pfam" id="PF20256">
    <property type="entry name" value="MoCoBD_2"/>
    <property type="match status" value="2"/>
</dbReference>
<dbReference type="EC" id="1.2.3.7" evidence="4"/>
<dbReference type="SMART" id="SM01008">
    <property type="entry name" value="Ald_Xan_dh_C"/>
    <property type="match status" value="1"/>
</dbReference>
<feature type="region of interest" description="Disordered" evidence="5">
    <location>
        <begin position="1"/>
        <end position="34"/>
    </location>
</feature>
<proteinExistence type="inferred from homology"/>
<comment type="similarity">
    <text evidence="1">Belongs to the xanthine dehydrogenase family.</text>
</comment>
<protein>
    <recommendedName>
        <fullName evidence="4">indole-3-acetaldehyde oxidase</fullName>
        <ecNumber evidence="4">1.2.3.7</ecNumber>
    </recommendedName>
</protein>
<dbReference type="Gene3D" id="3.30.365.10">
    <property type="entry name" value="Aldehyde oxidase/xanthine dehydrogenase, molybdopterin binding domain"/>
    <property type="match status" value="4"/>
</dbReference>
<reference evidence="7" key="1">
    <citation type="journal article" date="2021" name="J. Hered.">
        <title>Genome Assembly of Salicaceae Populus deltoides (Eastern Cottonwood) I-69 Based on Nanopore Sequencing and Hi-C Technologies.</title>
        <authorList>
            <person name="Bai S."/>
            <person name="Wu H."/>
            <person name="Zhang J."/>
            <person name="Pan Z."/>
            <person name="Zhao W."/>
            <person name="Li Z."/>
            <person name="Tong C."/>
        </authorList>
    </citation>
    <scope>NUCLEOTIDE SEQUENCE</scope>
    <source>
        <tissue evidence="7">Leaf</tissue>
    </source>
</reference>
<evidence type="ECO:0000256" key="4">
    <source>
        <dbReference type="ARBA" id="ARBA00067017"/>
    </source>
</evidence>
<evidence type="ECO:0000256" key="1">
    <source>
        <dbReference type="ARBA" id="ARBA00006849"/>
    </source>
</evidence>
<dbReference type="Pfam" id="PF02738">
    <property type="entry name" value="MoCoBD_1"/>
    <property type="match status" value="1"/>
</dbReference>
<dbReference type="SUPFAM" id="SSF54665">
    <property type="entry name" value="CO dehydrogenase molybdoprotein N-domain-like"/>
    <property type="match status" value="1"/>
</dbReference>
<sequence>MTRQGILLRSPSSNRRMQPLLTETTGSKMVPTGEGREKNLARTKTQSFGEVAGGTAAVCCCCPCTVINLLVLAVYKVPACLCKKAKTRHRLRKKKQKERSLLSTSSGGSREEELQSEKKATEVVEKGKCCDHHDHNHDEETEAVDLEKQMWDQFYNTGFWRSPSQRAVRLVKANVVPEDGTPSPAFRSSLAAGYLFDFLYPLIDINSKISEQVLELNNNHHPVGQPTKKVGAALQASGEAVFVDDIPSPTNCLHGAFIYSMKPYARVKHIKFKSKLLPDGVSGLISVRDIPKGGENRGCTTMFGTESLFADELTQYAGERLALWFLFSPTPNKLVIYQKGLAEADHKILSAKIKLGSQYHFYMETQTALALPDENNCMVVYSSTQCPEYTHVNIAKCLGIPEHNVRVITRRVGGGFGGKAMKAIPVATACALAAHKFRRPVRTYLNRKTDMIMAGGRHPMEITYNVGFKSNGKVTALQLDILINAGISLDISPLMPKNILSGLKKYDWGALSFDIKSILLISIWNKLAESSSFKQRVEIIKEFNRCKVWKKRGISRVPIVHQVFVRPTPGKVSILSDGSVVVEVGGIELGQGLWTKVKQMAAFALSSIKCDGVENLLDKVRVLQADTLSLTQGGMTAGSTTSESSCESVRLCCAVLVERLAPLKETLQGQMGSVTWDALICKVEVNLLTGETTILRSDIIYDCGQSLNPAVDLGQIEGAFVQGIGFFMLEEYTTNSDGLVVADSTWTYKIPTIDTIPKQFNVEIHNSGHHQKRVLSSKASGEPPLLLAASVHCATRAAIRDARQQLHSWGCMDESYSAFNLEVPATMPKVKELCGLDNVERYLGWKMGRK</sequence>
<dbReference type="PANTHER" id="PTHR11908:SF132">
    <property type="entry name" value="ALDEHYDE OXIDASE 1-RELATED"/>
    <property type="match status" value="1"/>
</dbReference>
<keyword evidence="8" id="KW-1185">Reference proteome</keyword>
<dbReference type="SUPFAM" id="SSF56003">
    <property type="entry name" value="Molybdenum cofactor-binding domain"/>
    <property type="match status" value="1"/>
</dbReference>
<dbReference type="InterPro" id="IPR036856">
    <property type="entry name" value="Ald_Oxase/Xan_DH_a/b_sf"/>
</dbReference>